<evidence type="ECO:0000313" key="2">
    <source>
        <dbReference type="Proteomes" id="UP000046392"/>
    </source>
</evidence>
<evidence type="ECO:0000313" key="3">
    <source>
        <dbReference type="WBParaSite" id="SPAL_0001471900.1"/>
    </source>
</evidence>
<dbReference type="InterPro" id="IPR009057">
    <property type="entry name" value="Homeodomain-like_sf"/>
</dbReference>
<accession>A0A0N5C9Z3</accession>
<name>A0A0N5C9Z3_STREA</name>
<evidence type="ECO:0000256" key="1">
    <source>
        <dbReference type="ARBA" id="ARBA00004123"/>
    </source>
</evidence>
<reference evidence="3" key="1">
    <citation type="submission" date="2017-02" db="UniProtKB">
        <authorList>
            <consortium name="WormBaseParasite"/>
        </authorList>
    </citation>
    <scope>IDENTIFICATION</scope>
</reference>
<dbReference type="GO" id="GO:0005634">
    <property type="term" value="C:nucleus"/>
    <property type="evidence" value="ECO:0007669"/>
    <property type="project" value="UniProtKB-SubCell"/>
</dbReference>
<proteinExistence type="predicted"/>
<dbReference type="InterPro" id="IPR036388">
    <property type="entry name" value="WH-like_DNA-bd_sf"/>
</dbReference>
<comment type="subcellular location">
    <subcellularLocation>
        <location evidence="1">Nucleus</location>
    </subcellularLocation>
</comment>
<sequence>MSYQTILQYFNEGYKSAKEISKISRIPIRTVYYHLSKIKNPETKISNKTKSRSGKIPEKYIATIYQWIKKNENISAREIMRKLKSEKNLTVSRWTVQRFLIKHGYTNTISENELTLTENK</sequence>
<dbReference type="Proteomes" id="UP000046392">
    <property type="component" value="Unplaced"/>
</dbReference>
<dbReference type="Gene3D" id="1.10.10.10">
    <property type="entry name" value="Winged helix-like DNA-binding domain superfamily/Winged helix DNA-binding domain"/>
    <property type="match status" value="1"/>
</dbReference>
<organism evidence="2 3">
    <name type="scientific">Strongyloides papillosus</name>
    <name type="common">Intestinal threadworm</name>
    <dbReference type="NCBI Taxonomy" id="174720"/>
    <lineage>
        <taxon>Eukaryota</taxon>
        <taxon>Metazoa</taxon>
        <taxon>Ecdysozoa</taxon>
        <taxon>Nematoda</taxon>
        <taxon>Chromadorea</taxon>
        <taxon>Rhabditida</taxon>
        <taxon>Tylenchina</taxon>
        <taxon>Panagrolaimomorpha</taxon>
        <taxon>Strongyloidoidea</taxon>
        <taxon>Strongyloididae</taxon>
        <taxon>Strongyloides</taxon>
    </lineage>
</organism>
<dbReference type="SUPFAM" id="SSF46689">
    <property type="entry name" value="Homeodomain-like"/>
    <property type="match status" value="1"/>
</dbReference>
<protein>
    <submittedName>
        <fullName evidence="3">HTH_Tnp_Tc3_2 domain-containing protein</fullName>
    </submittedName>
</protein>
<dbReference type="WBParaSite" id="SPAL_0001471900.1">
    <property type="protein sequence ID" value="SPAL_0001471900.1"/>
    <property type="gene ID" value="SPAL_0001471900"/>
</dbReference>
<keyword evidence="2" id="KW-1185">Reference proteome</keyword>
<dbReference type="AlphaFoldDB" id="A0A0N5C9Z3"/>